<dbReference type="PANTHER" id="PTHR31366">
    <property type="entry name" value="UPF0739 PROTEIN C1ORF74"/>
    <property type="match status" value="1"/>
</dbReference>
<dbReference type="OrthoDB" id="2395010at2759"/>
<protein>
    <submittedName>
        <fullName evidence="1">Uncharacterized protein</fullName>
    </submittedName>
</protein>
<dbReference type="EMBL" id="PJQY01001130">
    <property type="protein sequence ID" value="PQQ05140.1"/>
    <property type="molecule type" value="Genomic_DNA"/>
</dbReference>
<evidence type="ECO:0000313" key="2">
    <source>
        <dbReference type="Proteomes" id="UP000250321"/>
    </source>
</evidence>
<organism evidence="1 2">
    <name type="scientific">Prunus yedoensis var. nudiflora</name>
    <dbReference type="NCBI Taxonomy" id="2094558"/>
    <lineage>
        <taxon>Eukaryota</taxon>
        <taxon>Viridiplantae</taxon>
        <taxon>Streptophyta</taxon>
        <taxon>Embryophyta</taxon>
        <taxon>Tracheophyta</taxon>
        <taxon>Spermatophyta</taxon>
        <taxon>Magnoliopsida</taxon>
        <taxon>eudicotyledons</taxon>
        <taxon>Gunneridae</taxon>
        <taxon>Pentapetalae</taxon>
        <taxon>rosids</taxon>
        <taxon>fabids</taxon>
        <taxon>Rosales</taxon>
        <taxon>Rosaceae</taxon>
        <taxon>Amygdaloideae</taxon>
        <taxon>Amygdaleae</taxon>
        <taxon>Prunus</taxon>
    </lineage>
</organism>
<comment type="caution">
    <text evidence="1">The sequence shown here is derived from an EMBL/GenBank/DDBJ whole genome shotgun (WGS) entry which is preliminary data.</text>
</comment>
<name>A0A314YGK6_PRUYE</name>
<proteinExistence type="predicted"/>
<sequence>MAALHCFIITDVWLLGYPVVYMFIKEHGVKAVRNISSKYLHIYRISVCSELQLKKLV</sequence>
<dbReference type="InterPro" id="IPR027850">
    <property type="entry name" value="DUF4504"/>
</dbReference>
<dbReference type="Pfam" id="PF14953">
    <property type="entry name" value="DUF4504"/>
    <property type="match status" value="1"/>
</dbReference>
<dbReference type="Proteomes" id="UP000250321">
    <property type="component" value="Unassembled WGS sequence"/>
</dbReference>
<reference evidence="1 2" key="1">
    <citation type="submission" date="2018-02" db="EMBL/GenBank/DDBJ databases">
        <title>Draft genome of wild Prunus yedoensis var. nudiflora.</title>
        <authorList>
            <person name="Baek S."/>
            <person name="Kim J.-H."/>
            <person name="Choi K."/>
            <person name="Kim G.-B."/>
            <person name="Cho A."/>
            <person name="Jang H."/>
            <person name="Shin C.-H."/>
            <person name="Yu H.-J."/>
            <person name="Mun J.-H."/>
        </authorList>
    </citation>
    <scope>NUCLEOTIDE SEQUENCE [LARGE SCALE GENOMIC DNA]</scope>
    <source>
        <strain evidence="2">cv. Jeju island</strain>
        <tissue evidence="1">Leaf</tissue>
    </source>
</reference>
<dbReference type="PANTHER" id="PTHR31366:SF2">
    <property type="entry name" value="UPF0739 PROTEIN C1ORF74"/>
    <property type="match status" value="1"/>
</dbReference>
<keyword evidence="2" id="KW-1185">Reference proteome</keyword>
<evidence type="ECO:0000313" key="1">
    <source>
        <dbReference type="EMBL" id="PQQ05140.1"/>
    </source>
</evidence>
<gene>
    <name evidence="1" type="ORF">Pyn_24327</name>
</gene>
<accession>A0A314YGK6</accession>
<dbReference type="AlphaFoldDB" id="A0A314YGK6"/>